<dbReference type="Proteomes" id="UP000510927">
    <property type="component" value="Chromosome"/>
</dbReference>
<accession>A0A7K4HU98</accession>
<name>A0A7K4HU98_ESCFE</name>
<evidence type="ECO:0000313" key="1">
    <source>
        <dbReference type="EMBL" id="QLN01801.1"/>
    </source>
</evidence>
<dbReference type="EMBL" id="CP055675">
    <property type="protein sequence ID" value="QLN01801.1"/>
    <property type="molecule type" value="Genomic_DNA"/>
</dbReference>
<gene>
    <name evidence="1" type="ORF">HVY52_19140</name>
</gene>
<reference evidence="1 2" key="1">
    <citation type="submission" date="2020-06" db="EMBL/GenBank/DDBJ databases">
        <title>REHAB project genomes.</title>
        <authorList>
            <person name="Shaw L.P."/>
        </authorList>
    </citation>
    <scope>NUCLEOTIDE SEQUENCE [LARGE SCALE GENOMIC DNA]</scope>
    <source>
        <strain evidence="1 2">RHB28-C13</strain>
    </source>
</reference>
<protein>
    <submittedName>
        <fullName evidence="1">Uncharacterized protein</fullName>
    </submittedName>
</protein>
<organism evidence="1 2">
    <name type="scientific">Escherichia fergusonii</name>
    <dbReference type="NCBI Taxonomy" id="564"/>
    <lineage>
        <taxon>Bacteria</taxon>
        <taxon>Pseudomonadati</taxon>
        <taxon>Pseudomonadota</taxon>
        <taxon>Gammaproteobacteria</taxon>
        <taxon>Enterobacterales</taxon>
        <taxon>Enterobacteriaceae</taxon>
        <taxon>Escherichia</taxon>
    </lineage>
</organism>
<dbReference type="AlphaFoldDB" id="A0A7K4HU98"/>
<proteinExistence type="predicted"/>
<evidence type="ECO:0000313" key="2">
    <source>
        <dbReference type="Proteomes" id="UP000510927"/>
    </source>
</evidence>
<dbReference type="RefSeq" id="WP_000984199.1">
    <property type="nucleotide sequence ID" value="NZ_BRYV01000176.1"/>
</dbReference>
<sequence length="154" mass="17250">MMRCHYLPSDFHPLLLIVCEREDLTLLSALLTTFAKDEISLAINEQSFVEYCSSPLIIEKVAIGDGVGITKPDYSTQPLHWKLEKHIAAEYSATLEELAGQGTLSGSCFLEIGYIDEVRVKVTFGEFDDSWLLTRSNNEHRDHRCRAGSGNVSL</sequence>